<reference evidence="5" key="1">
    <citation type="journal article" date="2020" name="bioRxiv">
        <title>Whole genome comparisons of ergot fungi reveals the divergence and evolution of species within the genus Claviceps are the result of varying mechanisms driving genome evolution and host range expansion.</title>
        <authorList>
            <person name="Wyka S.A."/>
            <person name="Mondo S.J."/>
            <person name="Liu M."/>
            <person name="Dettman J."/>
            <person name="Nalam V."/>
            <person name="Broders K.D."/>
        </authorList>
    </citation>
    <scope>NUCLEOTIDE SEQUENCE</scope>
    <source>
        <strain evidence="5">CCC 602</strain>
    </source>
</reference>
<dbReference type="GO" id="GO:0016020">
    <property type="term" value="C:membrane"/>
    <property type="evidence" value="ECO:0007669"/>
    <property type="project" value="UniProtKB-SubCell"/>
</dbReference>
<dbReference type="Gene3D" id="1.20.1720.10">
    <property type="entry name" value="Multidrug resistance protein D"/>
    <property type="match status" value="1"/>
</dbReference>
<evidence type="ECO:0000313" key="6">
    <source>
        <dbReference type="Proteomes" id="UP000748025"/>
    </source>
</evidence>
<sequence length="122" mass="12888">MEKLSQTRVDSPSAPKSDSPPSNSPHHLQDAGDAQEHVSSASSATSVAMHADKESLPPPQYCALSPSRRRFILVLVTLAGMVGPLSGAIYLPVLPLLEREFNVGSTSINATVSVFMVTFAIA</sequence>
<dbReference type="Proteomes" id="UP000748025">
    <property type="component" value="Unassembled WGS sequence"/>
</dbReference>
<comment type="caution">
    <text evidence="5">The sequence shown here is derived from an EMBL/GenBank/DDBJ whole genome shotgun (WGS) entry which is preliminary data.</text>
</comment>
<organism evidence="5 6">
    <name type="scientific">Claviceps pusilla</name>
    <dbReference type="NCBI Taxonomy" id="123648"/>
    <lineage>
        <taxon>Eukaryota</taxon>
        <taxon>Fungi</taxon>
        <taxon>Dikarya</taxon>
        <taxon>Ascomycota</taxon>
        <taxon>Pezizomycotina</taxon>
        <taxon>Sordariomycetes</taxon>
        <taxon>Hypocreomycetidae</taxon>
        <taxon>Hypocreales</taxon>
        <taxon>Clavicipitaceae</taxon>
        <taxon>Claviceps</taxon>
    </lineage>
</organism>
<keyword evidence="3" id="KW-0812">Transmembrane</keyword>
<dbReference type="PROSITE" id="PS50850">
    <property type="entry name" value="MFS"/>
    <property type="match status" value="1"/>
</dbReference>
<proteinExistence type="predicted"/>
<feature type="domain" description="Major facilitator superfamily (MFS) profile" evidence="4">
    <location>
        <begin position="72"/>
        <end position="122"/>
    </location>
</feature>
<evidence type="ECO:0000313" key="5">
    <source>
        <dbReference type="EMBL" id="KAG5985151.1"/>
    </source>
</evidence>
<feature type="transmembrane region" description="Helical" evidence="3">
    <location>
        <begin position="103"/>
        <end position="121"/>
    </location>
</feature>
<evidence type="ECO:0000259" key="4">
    <source>
        <dbReference type="PROSITE" id="PS50850"/>
    </source>
</evidence>
<evidence type="ECO:0000256" key="1">
    <source>
        <dbReference type="ARBA" id="ARBA00004141"/>
    </source>
</evidence>
<dbReference type="GO" id="GO:0022857">
    <property type="term" value="F:transmembrane transporter activity"/>
    <property type="evidence" value="ECO:0007669"/>
    <property type="project" value="InterPro"/>
</dbReference>
<keyword evidence="3" id="KW-1133">Transmembrane helix</keyword>
<comment type="subcellular location">
    <subcellularLocation>
        <location evidence="1">Membrane</location>
        <topology evidence="1">Multi-pass membrane protein</topology>
    </subcellularLocation>
</comment>
<feature type="non-terminal residue" evidence="5">
    <location>
        <position position="122"/>
    </location>
</feature>
<dbReference type="SUPFAM" id="SSF103473">
    <property type="entry name" value="MFS general substrate transporter"/>
    <property type="match status" value="1"/>
</dbReference>
<dbReference type="InterPro" id="IPR020846">
    <property type="entry name" value="MFS_dom"/>
</dbReference>
<evidence type="ECO:0000256" key="3">
    <source>
        <dbReference type="SAM" id="Phobius"/>
    </source>
</evidence>
<feature type="transmembrane region" description="Helical" evidence="3">
    <location>
        <begin position="71"/>
        <end position="91"/>
    </location>
</feature>
<feature type="compositionally biased region" description="Low complexity" evidence="2">
    <location>
        <begin position="11"/>
        <end position="25"/>
    </location>
</feature>
<name>A0A9P7SVX7_9HYPO</name>
<evidence type="ECO:0000256" key="2">
    <source>
        <dbReference type="SAM" id="MobiDB-lite"/>
    </source>
</evidence>
<dbReference type="InterPro" id="IPR036259">
    <property type="entry name" value="MFS_trans_sf"/>
</dbReference>
<dbReference type="AlphaFoldDB" id="A0A9P7SVX7"/>
<feature type="compositionally biased region" description="Low complexity" evidence="2">
    <location>
        <begin position="38"/>
        <end position="48"/>
    </location>
</feature>
<dbReference type="EMBL" id="SRPW01004133">
    <property type="protein sequence ID" value="KAG5985151.1"/>
    <property type="molecule type" value="Genomic_DNA"/>
</dbReference>
<gene>
    <name evidence="5" type="ORF">E4U43_006110</name>
</gene>
<dbReference type="OrthoDB" id="5296287at2759"/>
<accession>A0A9P7SVX7</accession>
<protein>
    <recommendedName>
        <fullName evidence="4">Major facilitator superfamily (MFS) profile domain-containing protein</fullName>
    </recommendedName>
</protein>
<feature type="compositionally biased region" description="Basic and acidic residues" evidence="2">
    <location>
        <begin position="27"/>
        <end position="36"/>
    </location>
</feature>
<feature type="region of interest" description="Disordered" evidence="2">
    <location>
        <begin position="1"/>
        <end position="61"/>
    </location>
</feature>
<keyword evidence="6" id="KW-1185">Reference proteome</keyword>
<keyword evidence="3" id="KW-0472">Membrane</keyword>
<feature type="compositionally biased region" description="Polar residues" evidence="2">
    <location>
        <begin position="1"/>
        <end position="10"/>
    </location>
</feature>